<accession>A0ABW8JT66</accession>
<comment type="caution">
    <text evidence="1">The sequence shown here is derived from an EMBL/GenBank/DDBJ whole genome shotgun (WGS) entry which is preliminary data.</text>
</comment>
<reference evidence="1 2" key="1">
    <citation type="submission" date="2020-10" db="EMBL/GenBank/DDBJ databases">
        <title>Phylogeny of dyella-like bacteria.</title>
        <authorList>
            <person name="Fu J."/>
        </authorList>
    </citation>
    <scope>NUCLEOTIDE SEQUENCE [LARGE SCALE GENOMIC DNA]</scope>
    <source>
        <strain evidence="1 2">Gsoil3046</strain>
    </source>
</reference>
<protein>
    <submittedName>
        <fullName evidence="1">Uncharacterized protein</fullName>
    </submittedName>
</protein>
<dbReference type="EMBL" id="JADIKM010000001">
    <property type="protein sequence ID" value="MFK2903007.1"/>
    <property type="molecule type" value="Genomic_DNA"/>
</dbReference>
<evidence type="ECO:0000313" key="1">
    <source>
        <dbReference type="EMBL" id="MFK2903007.1"/>
    </source>
</evidence>
<sequence>MRPVVVYLDSQDFSRFSPSHPDYEASLPIKQRLLALRDQGTARFVFSDVLFFEALPTEPRVIDKGLERIRTIAEMCGDNHLPSGSTIFEHEMTVLGGSSAVLDWTEWHPRFEMERPNIKAELDKWVIENSTNRKMRRALSKRISAKVEPAFYKTCVDELLQKYPLFRGGRAAIEMFIRDNSTWPQLRQAILEGMRDIVQLSTWLSDNWKYNHNFSDGLRAGNRSTQESLINLYEKMRSTFDQSTIPTVDAAKIVEKSYKFELRNAYQKIVDKSSTDNISITPDLPIEEFFRAKAPSIFCAYTFIGELLLASALPQRPRNPHKKAGSDFADAMHLLFVPYVDIIRVDSFAHSVLKRTDLGFPAQFAPSLADLPELIGSTHASRSARAGLTTR</sequence>
<evidence type="ECO:0000313" key="2">
    <source>
        <dbReference type="Proteomes" id="UP001620460"/>
    </source>
</evidence>
<keyword evidence="2" id="KW-1185">Reference proteome</keyword>
<dbReference type="Proteomes" id="UP001620460">
    <property type="component" value="Unassembled WGS sequence"/>
</dbReference>
<organism evidence="1 2">
    <name type="scientific">Dyella ginsengisoli</name>
    <dbReference type="NCBI Taxonomy" id="363848"/>
    <lineage>
        <taxon>Bacteria</taxon>
        <taxon>Pseudomonadati</taxon>
        <taxon>Pseudomonadota</taxon>
        <taxon>Gammaproteobacteria</taxon>
        <taxon>Lysobacterales</taxon>
        <taxon>Rhodanobacteraceae</taxon>
        <taxon>Dyella</taxon>
    </lineage>
</organism>
<proteinExistence type="predicted"/>
<gene>
    <name evidence="1" type="ORF">ISP17_03460</name>
</gene>
<name>A0ABW8JT66_9GAMM</name>
<dbReference type="RefSeq" id="WP_404630120.1">
    <property type="nucleotide sequence ID" value="NZ_JADIKM010000001.1"/>
</dbReference>